<evidence type="ECO:0000256" key="2">
    <source>
        <dbReference type="ARBA" id="ARBA00022723"/>
    </source>
</evidence>
<keyword evidence="3" id="KW-0862">Zinc</keyword>
<dbReference type="Gene3D" id="3.90.1590.10">
    <property type="entry name" value="glutathione-dependent formaldehyde- activating enzyme (gfa)"/>
    <property type="match status" value="1"/>
</dbReference>
<comment type="caution">
    <text evidence="6">The sequence shown here is derived from an EMBL/GenBank/DDBJ whole genome shotgun (WGS) entry which is preliminary data.</text>
</comment>
<keyword evidence="2" id="KW-0479">Metal-binding</keyword>
<gene>
    <name evidence="6" type="ORF">A4A59_10110</name>
</gene>
<evidence type="ECO:0000256" key="3">
    <source>
        <dbReference type="ARBA" id="ARBA00022833"/>
    </source>
</evidence>
<dbReference type="GO" id="GO:0016846">
    <property type="term" value="F:carbon-sulfur lyase activity"/>
    <property type="evidence" value="ECO:0007669"/>
    <property type="project" value="InterPro"/>
</dbReference>
<dbReference type="EMBL" id="LVYU01000057">
    <property type="protein sequence ID" value="KZB02309.1"/>
    <property type="molecule type" value="Genomic_DNA"/>
</dbReference>
<dbReference type="SUPFAM" id="SSF51316">
    <property type="entry name" value="Mss4-like"/>
    <property type="match status" value="1"/>
</dbReference>
<sequence>MTVLSGKCLCGQVRISVRGEPLRVGICHCTDCRQESGSAFTFYGIWPAGQFEHSGETVEFQGRHFCTGCGSRLFSADDREAEIKLGILSEAPTPLVPSYELWIKRREPWLRPVEGAKQYDEDRK</sequence>
<evidence type="ECO:0000256" key="4">
    <source>
        <dbReference type="ARBA" id="ARBA00023239"/>
    </source>
</evidence>
<dbReference type="InterPro" id="IPR006913">
    <property type="entry name" value="CENP-V/GFA"/>
</dbReference>
<dbReference type="GO" id="GO:0046872">
    <property type="term" value="F:metal ion binding"/>
    <property type="evidence" value="ECO:0007669"/>
    <property type="project" value="UniProtKB-KW"/>
</dbReference>
<dbReference type="PROSITE" id="PS51891">
    <property type="entry name" value="CENP_V_GFA"/>
    <property type="match status" value="1"/>
</dbReference>
<keyword evidence="4" id="KW-0456">Lyase</keyword>
<protein>
    <submittedName>
        <fullName evidence="6">Aldehyde-activating protein</fullName>
    </submittedName>
</protein>
<accession>A0A154IP02</accession>
<organism evidence="6">
    <name type="scientific">Rhizobium leguminosarum</name>
    <dbReference type="NCBI Taxonomy" id="384"/>
    <lineage>
        <taxon>Bacteria</taxon>
        <taxon>Pseudomonadati</taxon>
        <taxon>Pseudomonadota</taxon>
        <taxon>Alphaproteobacteria</taxon>
        <taxon>Hyphomicrobiales</taxon>
        <taxon>Rhizobiaceae</taxon>
        <taxon>Rhizobium/Agrobacterium group</taxon>
        <taxon>Rhizobium</taxon>
    </lineage>
</organism>
<comment type="similarity">
    <text evidence="1">Belongs to the Gfa family.</text>
</comment>
<evidence type="ECO:0000259" key="5">
    <source>
        <dbReference type="PROSITE" id="PS51891"/>
    </source>
</evidence>
<evidence type="ECO:0000256" key="1">
    <source>
        <dbReference type="ARBA" id="ARBA00005495"/>
    </source>
</evidence>
<dbReference type="RefSeq" id="WP_062940498.1">
    <property type="nucleotide sequence ID" value="NZ_CP171846.1"/>
</dbReference>
<dbReference type="InterPro" id="IPR011057">
    <property type="entry name" value="Mss4-like_sf"/>
</dbReference>
<reference evidence="6" key="1">
    <citation type="submission" date="2016-03" db="EMBL/GenBank/DDBJ databases">
        <title>Microsymbionts genomes from the relict species Vavilovia formosa.</title>
        <authorList>
            <person name="Chirak E."/>
            <person name="Kimeklis A."/>
            <person name="Kopat V."/>
            <person name="Andronov E."/>
        </authorList>
    </citation>
    <scope>NUCLEOTIDE SEQUENCE [LARGE SCALE GENOMIC DNA]</scope>
    <source>
        <strain evidence="6">Vaf12</strain>
    </source>
</reference>
<name>A0A154IP02_RHILE</name>
<dbReference type="PANTHER" id="PTHR33337:SF40">
    <property type="entry name" value="CENP-V_GFA DOMAIN-CONTAINING PROTEIN-RELATED"/>
    <property type="match status" value="1"/>
</dbReference>
<dbReference type="PANTHER" id="PTHR33337">
    <property type="entry name" value="GFA DOMAIN-CONTAINING PROTEIN"/>
    <property type="match status" value="1"/>
</dbReference>
<feature type="domain" description="CENP-V/GFA" evidence="5">
    <location>
        <begin position="4"/>
        <end position="110"/>
    </location>
</feature>
<proteinExistence type="inferred from homology"/>
<dbReference type="Pfam" id="PF04828">
    <property type="entry name" value="GFA"/>
    <property type="match status" value="1"/>
</dbReference>
<dbReference type="AlphaFoldDB" id="A0A154IP02"/>
<evidence type="ECO:0000313" key="6">
    <source>
        <dbReference type="EMBL" id="KZB02309.1"/>
    </source>
</evidence>